<reference evidence="1 2" key="1">
    <citation type="submission" date="2024-04" db="EMBL/GenBank/DDBJ databases">
        <title>genome sequences of Mucor flavus KT1a and Helicostylum pulchrum KT1b strains isolated from the surface of a dry-aged beef.</title>
        <authorList>
            <person name="Toyotome T."/>
            <person name="Hosono M."/>
            <person name="Torimaru M."/>
            <person name="Fukuda K."/>
            <person name="Mikami N."/>
        </authorList>
    </citation>
    <scope>NUCLEOTIDE SEQUENCE [LARGE SCALE GENOMIC DNA]</scope>
    <source>
        <strain evidence="1 2">KT1a</strain>
    </source>
</reference>
<dbReference type="SUPFAM" id="SSF53067">
    <property type="entry name" value="Actin-like ATPase domain"/>
    <property type="match status" value="2"/>
</dbReference>
<proteinExistence type="predicted"/>
<name>A0ABP9YQB5_9FUNG</name>
<organism evidence="1 2">
    <name type="scientific">Mucor flavus</name>
    <dbReference type="NCBI Taxonomy" id="439312"/>
    <lineage>
        <taxon>Eukaryota</taxon>
        <taxon>Fungi</taxon>
        <taxon>Fungi incertae sedis</taxon>
        <taxon>Mucoromycota</taxon>
        <taxon>Mucoromycotina</taxon>
        <taxon>Mucoromycetes</taxon>
        <taxon>Mucorales</taxon>
        <taxon>Mucorineae</taxon>
        <taxon>Mucoraceae</taxon>
        <taxon>Mucor</taxon>
    </lineage>
</organism>
<dbReference type="PANTHER" id="PTHR14187:SF5">
    <property type="entry name" value="HEAT SHOCK 70 KDA PROTEIN 12A"/>
    <property type="match status" value="1"/>
</dbReference>
<dbReference type="Proteomes" id="UP001473302">
    <property type="component" value="Unassembled WGS sequence"/>
</dbReference>
<dbReference type="EMBL" id="BAABUK010000004">
    <property type="protein sequence ID" value="GAA5809041.1"/>
    <property type="molecule type" value="Genomic_DNA"/>
</dbReference>
<gene>
    <name evidence="1" type="ORF">MFLAVUS_002444</name>
</gene>
<dbReference type="PANTHER" id="PTHR14187">
    <property type="entry name" value="ALPHA KINASE/ELONGATION FACTOR 2 KINASE"/>
    <property type="match status" value="1"/>
</dbReference>
<dbReference type="CDD" id="cd10170">
    <property type="entry name" value="ASKHA_NBD_HSP70"/>
    <property type="match status" value="1"/>
</dbReference>
<sequence length="1114" mass="128150">MAFIPTEYENIITIDFGTISTGATYAKIDSLLNGQPTLQGFQANARNIEKWPSISIYDRRSNLLHWGGSAQKYLEGDKQNPYEQVKEKLKLEFPTSVPQEGVDYKINNVNKKKYDTMSAIIDYFAKVFEHIVGQMEEKDRSKDKIRFVITVPVQWTGAERSVMRSVYKKAKLINEQDHENRLLIISESLAAALYCDLEMTDSQDMELGDKYIVCDAGGYTVKMATFECVERSENNPVDTFGHCQLTNSSSAECGSAFIDLKMYELLTRFFYNGEPPKDKKEKDERDKLFAPVIKKFINEYKPRFGELSRDFEFPKCNHKRILKTCADDISKLSLDSNFFEGDQCIICKIGGFKHLHRPGFGNPFEVKLEDPFLVPDLKLYLPDGIKYKRTGGVCTLWVPYSIMRTEVFNRVIWATLNLIEQQIKKVGGGVKRIYLVGGFAKSPFLQNMIFRRFYVKRNLFPRTKFRMGSLVDADPWAVMQGAIKYGTDGAKEAPQSDIVKSEFEYTAATDECDVLICLDIGYKTTSCSYKNLTDESGETITITNWPKNENKTCIPTAKEIINDETVWGARVSNPFHRDDKTLVTPSKLMALVKADFRKYLCQYLQLVLAHVYTTITDTLPGLSDRGRYRYVITTENCYPFFTDKSEMRKIAERAGIISEKDSVHRLLLIGRDHASALYFEKKYFIESTACTHYFLQINMYHDTCYLSLFESIKINHAGAAYRRNVRRLKSVTFDFDFVDRAVLHLNRYVTKNVCIGCNYGHDTYSSRYYSDLKKGFLRYLKTDLNISKSDEIQRIQITESECCIALIKVYDLLEYILWPALEDLASEIQRFAIQADIMSPQFNLNKIFLLGTFIETDKKHAYSLLQYTLVKKISALVNVNVDAIVPFVGEEEEALLGAAQYGMCPASFTERVSRHSYAVNIRAYAMKEFSAEDKDDIENERKKNNVRDIKHDVYNIESYLGAADFEQQVELFHHTKNSGLNPDHLSIFARRGDKVLENKISKTFFAKRDCLVYATIYRSDLDDLPQDESELDFSKFRKIHTFEIYLKADEDDPTVTGDDSRLSFDISYTANNYEALFEAQICPVLGLKKIPDFYIRDDFLVANIYDDSQHVEIG</sequence>
<keyword evidence="2" id="KW-1185">Reference proteome</keyword>
<evidence type="ECO:0000313" key="1">
    <source>
        <dbReference type="EMBL" id="GAA5809041.1"/>
    </source>
</evidence>
<dbReference type="Gene3D" id="3.30.420.40">
    <property type="match status" value="1"/>
</dbReference>
<protein>
    <submittedName>
        <fullName evidence="1">Uncharacterized protein</fullName>
    </submittedName>
</protein>
<dbReference type="InterPro" id="IPR043129">
    <property type="entry name" value="ATPase_NBD"/>
</dbReference>
<comment type="caution">
    <text evidence="1">The sequence shown here is derived from an EMBL/GenBank/DDBJ whole genome shotgun (WGS) entry which is preliminary data.</text>
</comment>
<accession>A0ABP9YQB5</accession>
<evidence type="ECO:0000313" key="2">
    <source>
        <dbReference type="Proteomes" id="UP001473302"/>
    </source>
</evidence>